<sequence>DYGLWMMLPCVFCFLPTPGASLVKGTRRVMGTVCAGALAIACVSIHPYNKAAFFVELFVVSFIGKLLKCSPRVDYAGLVFAFTWVIVGLAAGTDTHLEESDMVLRSVYRAILTTCGVILATLISTLMVPEFAYGRLRRATARAIEKQGEMVADSVKLVQDAEPAGRIRKSLDERVISAGDELLEIR</sequence>
<comment type="subcellular location">
    <subcellularLocation>
        <location evidence="1">Membrane</location>
        <topology evidence="1">Multi-pass membrane protein</topology>
    </subcellularLocation>
</comment>
<evidence type="ECO:0000256" key="8">
    <source>
        <dbReference type="ARBA" id="ARBA00023303"/>
    </source>
</evidence>
<accession>A0A7J6UDP0</accession>
<evidence type="ECO:0000313" key="11">
    <source>
        <dbReference type="Proteomes" id="UP000574390"/>
    </source>
</evidence>
<keyword evidence="8" id="KW-0407">Ion channel</keyword>
<evidence type="ECO:0000256" key="7">
    <source>
        <dbReference type="ARBA" id="ARBA00023136"/>
    </source>
</evidence>
<feature type="transmembrane region" description="Helical" evidence="9">
    <location>
        <begin position="6"/>
        <end position="22"/>
    </location>
</feature>
<evidence type="ECO:0000256" key="5">
    <source>
        <dbReference type="ARBA" id="ARBA00022989"/>
    </source>
</evidence>
<dbReference type="PANTHER" id="PTHR31086">
    <property type="entry name" value="ALUMINUM-ACTIVATED MALATE TRANSPORTER 10"/>
    <property type="match status" value="1"/>
</dbReference>
<evidence type="ECO:0000256" key="1">
    <source>
        <dbReference type="ARBA" id="ARBA00004141"/>
    </source>
</evidence>
<evidence type="ECO:0000313" key="10">
    <source>
        <dbReference type="EMBL" id="KAF4755216.1"/>
    </source>
</evidence>
<feature type="transmembrane region" description="Helical" evidence="9">
    <location>
        <begin position="75"/>
        <end position="92"/>
    </location>
</feature>
<evidence type="ECO:0000256" key="4">
    <source>
        <dbReference type="ARBA" id="ARBA00022692"/>
    </source>
</evidence>
<evidence type="ECO:0000256" key="9">
    <source>
        <dbReference type="SAM" id="Phobius"/>
    </source>
</evidence>
<dbReference type="GO" id="GO:0015743">
    <property type="term" value="P:malate transport"/>
    <property type="evidence" value="ECO:0007669"/>
    <property type="project" value="InterPro"/>
</dbReference>
<dbReference type="GO" id="GO:0034220">
    <property type="term" value="P:monoatomic ion transmembrane transport"/>
    <property type="evidence" value="ECO:0007669"/>
    <property type="project" value="UniProtKB-KW"/>
</dbReference>
<dbReference type="InterPro" id="IPR020966">
    <property type="entry name" value="ALMT"/>
</dbReference>
<evidence type="ECO:0000256" key="3">
    <source>
        <dbReference type="ARBA" id="ARBA00022448"/>
    </source>
</evidence>
<evidence type="ECO:0000256" key="6">
    <source>
        <dbReference type="ARBA" id="ARBA00023065"/>
    </source>
</evidence>
<keyword evidence="6" id="KW-0406">Ion transport</keyword>
<keyword evidence="7 9" id="KW-0472">Membrane</keyword>
<gene>
    <name evidence="10" type="primary">ALMT1_5</name>
    <name evidence="10" type="ORF">FOZ62_019156</name>
</gene>
<feature type="transmembrane region" description="Helical" evidence="9">
    <location>
        <begin position="107"/>
        <end position="128"/>
    </location>
</feature>
<dbReference type="AlphaFoldDB" id="A0A7J6UDP0"/>
<keyword evidence="5 9" id="KW-1133">Transmembrane helix</keyword>
<dbReference type="Proteomes" id="UP000574390">
    <property type="component" value="Unassembled WGS sequence"/>
</dbReference>
<keyword evidence="4 9" id="KW-0812">Transmembrane</keyword>
<dbReference type="GO" id="GO:0016020">
    <property type="term" value="C:membrane"/>
    <property type="evidence" value="ECO:0007669"/>
    <property type="project" value="UniProtKB-SubCell"/>
</dbReference>
<reference evidence="10 11" key="1">
    <citation type="submission" date="2020-04" db="EMBL/GenBank/DDBJ databases">
        <title>Perkinsus olseni comparative genomics.</title>
        <authorList>
            <person name="Bogema D.R."/>
        </authorList>
    </citation>
    <scope>NUCLEOTIDE SEQUENCE [LARGE SCALE GENOMIC DNA]</scope>
    <source>
        <strain evidence="10">ATCC PRA-205</strain>
    </source>
</reference>
<evidence type="ECO:0000256" key="2">
    <source>
        <dbReference type="ARBA" id="ARBA00007079"/>
    </source>
</evidence>
<comment type="similarity">
    <text evidence="2">Belongs to the aromatic acid exporter (TC 2.A.85) family.</text>
</comment>
<feature type="non-terminal residue" evidence="10">
    <location>
        <position position="1"/>
    </location>
</feature>
<protein>
    <submittedName>
        <fullName evidence="10">Aluminum-activated malate transporter 1</fullName>
    </submittedName>
</protein>
<comment type="caution">
    <text evidence="10">The sequence shown here is derived from an EMBL/GenBank/DDBJ whole genome shotgun (WGS) entry which is preliminary data.</text>
</comment>
<keyword evidence="3" id="KW-0813">Transport</keyword>
<name>A0A7J6UDP0_PEROL</name>
<dbReference type="Pfam" id="PF11744">
    <property type="entry name" value="ALMT"/>
    <property type="match status" value="1"/>
</dbReference>
<proteinExistence type="inferred from homology"/>
<organism evidence="10 11">
    <name type="scientific">Perkinsus olseni</name>
    <name type="common">Perkinsus atlanticus</name>
    <dbReference type="NCBI Taxonomy" id="32597"/>
    <lineage>
        <taxon>Eukaryota</taxon>
        <taxon>Sar</taxon>
        <taxon>Alveolata</taxon>
        <taxon>Perkinsozoa</taxon>
        <taxon>Perkinsea</taxon>
        <taxon>Perkinsida</taxon>
        <taxon>Perkinsidae</taxon>
        <taxon>Perkinsus</taxon>
    </lineage>
</organism>
<feature type="non-terminal residue" evidence="10">
    <location>
        <position position="186"/>
    </location>
</feature>
<dbReference type="EMBL" id="JABANM010000880">
    <property type="protein sequence ID" value="KAF4755216.1"/>
    <property type="molecule type" value="Genomic_DNA"/>
</dbReference>